<keyword evidence="4" id="KW-1185">Reference proteome</keyword>
<dbReference type="OrthoDB" id="5367584at2759"/>
<feature type="compositionally biased region" description="Basic and acidic residues" evidence="2">
    <location>
        <begin position="709"/>
        <end position="718"/>
    </location>
</feature>
<evidence type="ECO:0000313" key="3">
    <source>
        <dbReference type="EMBL" id="KAF1837071.1"/>
    </source>
</evidence>
<feature type="region of interest" description="Disordered" evidence="2">
    <location>
        <begin position="33"/>
        <end position="244"/>
    </location>
</feature>
<evidence type="ECO:0000313" key="4">
    <source>
        <dbReference type="Proteomes" id="UP000800040"/>
    </source>
</evidence>
<dbReference type="Proteomes" id="UP000800040">
    <property type="component" value="Unassembled WGS sequence"/>
</dbReference>
<dbReference type="SUPFAM" id="SSF57997">
    <property type="entry name" value="Tropomyosin"/>
    <property type="match status" value="1"/>
</dbReference>
<evidence type="ECO:0000256" key="1">
    <source>
        <dbReference type="SAM" id="Coils"/>
    </source>
</evidence>
<dbReference type="PANTHER" id="PTHR31580">
    <property type="entry name" value="FILAMENT-LIKE PLANT PROTEIN 4"/>
    <property type="match status" value="1"/>
</dbReference>
<feature type="compositionally biased region" description="Polar residues" evidence="2">
    <location>
        <begin position="322"/>
        <end position="332"/>
    </location>
</feature>
<gene>
    <name evidence="3" type="ORF">BDW02DRAFT_544856</name>
</gene>
<dbReference type="Pfam" id="PF12709">
    <property type="entry name" value="Fungal_TACC"/>
    <property type="match status" value="1"/>
</dbReference>
<feature type="region of interest" description="Disordered" evidence="2">
    <location>
        <begin position="709"/>
        <end position="828"/>
    </location>
</feature>
<dbReference type="EMBL" id="ML975266">
    <property type="protein sequence ID" value="KAF1837071.1"/>
    <property type="molecule type" value="Genomic_DNA"/>
</dbReference>
<feature type="compositionally biased region" description="Polar residues" evidence="2">
    <location>
        <begin position="341"/>
        <end position="359"/>
    </location>
</feature>
<dbReference type="AlphaFoldDB" id="A0A6A5KNW7"/>
<feature type="compositionally biased region" description="Pro residues" evidence="2">
    <location>
        <begin position="726"/>
        <end position="736"/>
    </location>
</feature>
<feature type="coiled-coil region" evidence="1">
    <location>
        <begin position="420"/>
        <end position="524"/>
    </location>
</feature>
<accession>A0A6A5KNW7</accession>
<feature type="region of interest" description="Disordered" evidence="2">
    <location>
        <begin position="271"/>
        <end position="372"/>
    </location>
</feature>
<name>A0A6A5KNW7_9PLEO</name>
<feature type="region of interest" description="Disordered" evidence="2">
    <location>
        <begin position="609"/>
        <end position="642"/>
    </location>
</feature>
<proteinExistence type="predicted"/>
<organism evidence="3 4">
    <name type="scientific">Decorospora gaudefroyi</name>
    <dbReference type="NCBI Taxonomy" id="184978"/>
    <lineage>
        <taxon>Eukaryota</taxon>
        <taxon>Fungi</taxon>
        <taxon>Dikarya</taxon>
        <taxon>Ascomycota</taxon>
        <taxon>Pezizomycotina</taxon>
        <taxon>Dothideomycetes</taxon>
        <taxon>Pleosporomycetidae</taxon>
        <taxon>Pleosporales</taxon>
        <taxon>Pleosporineae</taxon>
        <taxon>Pleosporaceae</taxon>
        <taxon>Decorospora</taxon>
    </lineage>
</organism>
<reference evidence="3" key="1">
    <citation type="submission" date="2020-01" db="EMBL/GenBank/DDBJ databases">
        <authorList>
            <consortium name="DOE Joint Genome Institute"/>
            <person name="Haridas S."/>
            <person name="Albert R."/>
            <person name="Binder M."/>
            <person name="Bloem J."/>
            <person name="Labutti K."/>
            <person name="Salamov A."/>
            <person name="Andreopoulos B."/>
            <person name="Baker S.E."/>
            <person name="Barry K."/>
            <person name="Bills G."/>
            <person name="Bluhm B.H."/>
            <person name="Cannon C."/>
            <person name="Castanera R."/>
            <person name="Culley D.E."/>
            <person name="Daum C."/>
            <person name="Ezra D."/>
            <person name="Gonzalez J.B."/>
            <person name="Henrissat B."/>
            <person name="Kuo A."/>
            <person name="Liang C."/>
            <person name="Lipzen A."/>
            <person name="Lutzoni F."/>
            <person name="Magnuson J."/>
            <person name="Mondo S."/>
            <person name="Nolan M."/>
            <person name="Ohm R."/>
            <person name="Pangilinan J."/>
            <person name="Park H.-J."/>
            <person name="Ramirez L."/>
            <person name="Alfaro M."/>
            <person name="Sun H."/>
            <person name="Tritt A."/>
            <person name="Yoshinaga Y."/>
            <person name="Zwiers L.-H."/>
            <person name="Turgeon B.G."/>
            <person name="Goodwin S.B."/>
            <person name="Spatafora J.W."/>
            <person name="Crous P.W."/>
            <person name="Grigoriev I.V."/>
        </authorList>
    </citation>
    <scope>NUCLEOTIDE SEQUENCE</scope>
    <source>
        <strain evidence="3">P77</strain>
    </source>
</reference>
<protein>
    <submittedName>
        <fullName evidence="3">Uncharacterized protein</fullName>
    </submittedName>
</protein>
<feature type="compositionally biased region" description="Basic and acidic residues" evidence="2">
    <location>
        <begin position="200"/>
        <end position="219"/>
    </location>
</feature>
<feature type="compositionally biased region" description="Polar residues" evidence="2">
    <location>
        <begin position="173"/>
        <end position="185"/>
    </location>
</feature>
<feature type="compositionally biased region" description="Polar residues" evidence="2">
    <location>
        <begin position="134"/>
        <end position="148"/>
    </location>
</feature>
<keyword evidence="1" id="KW-0175">Coiled coil</keyword>
<evidence type="ECO:0000256" key="2">
    <source>
        <dbReference type="SAM" id="MobiDB-lite"/>
    </source>
</evidence>
<sequence length="828" mass="91134">MAETISKFSPEKPDAHSDSIVVDDDFDIAFHEPPSSPFVSHIEHDDQENIAPNSAPTPMKPLVDLEDHAPQSAFKVSPEKKCGLKEQASPVRMSPVKNLMGDFEEAALGASTGSQASPKKTSPVKELALERTESAMSNRSRKSQSPSKLSRPPSAEAPQRMPMLEDQRPEILQTPSKRPTSSHKQPSLRDNEGLTVAMKYMEESNTETRETLTRQSSRDDDYDLDLGMDNTDFNPDGPEATSLDMDDTCFSAFSEMPGPDTTKFAFLRQSPAKGGLPDATPRAHAQMTPSTVRRTERTPSPTPRRAYKDNDTTNLLLDFTAQIESFSSSRRTSPARGHTSPGKSGTEPNLRSYYQNQRSPAKGGSHVPATPSQSRQMLNLLDFELPPPPTPRSLPTVTIRELESVKSQFQSQVSSLTASLSGKEAEIDALSRAIADAERRVGEAQETVRDERSAREYAERQMVDWKSKGEEVQKLLQDVQAEMARNDAEREELLARLAESEKRTEDAENRSSELETKVIEAESKNVDMTTFINNDEGDENKKIYSEIECQAAIAEKVNEVARDLHTAYKAKHEKKIKALKDNYQKKADERCKELRVQIIRLERQLEEAEKKRDNTFSKINPGEYDPKAENQGTSPSHAARNAEDAQMLEAQRAEIENLKAKLAGLQSELQSLRKSHDTLVEDLEAERIEKGELVAAAEQMLSMCGEKMEELQQEDLRRSQMASAPPTAPSQKPAPPQQAMRGTGFLAGNPSAARPDSSLGGNRPGSAMGDRLGAMNERSGTGIAKPSGLRAPGGLKFQGAPGLSRAGSGGKSRLLSNIERMGGGRTQE</sequence>
<dbReference type="InterPro" id="IPR024312">
    <property type="entry name" value="TACC_fungi"/>
</dbReference>
<dbReference type="PANTHER" id="PTHR31580:SF4">
    <property type="entry name" value="FILAMENT-LIKE PLANT PROTEIN 6"/>
    <property type="match status" value="1"/>
</dbReference>
<feature type="compositionally biased region" description="Polar residues" evidence="2">
    <location>
        <begin position="111"/>
        <end position="120"/>
    </location>
</feature>